<name>A0A455SZU2_9CHLR</name>
<protein>
    <submittedName>
        <fullName evidence="10">Uncharacterized protein</fullName>
    </submittedName>
</protein>
<evidence type="ECO:0000256" key="6">
    <source>
        <dbReference type="ARBA" id="ARBA00022989"/>
    </source>
</evidence>
<evidence type="ECO:0000256" key="4">
    <source>
        <dbReference type="ARBA" id="ARBA00022679"/>
    </source>
</evidence>
<evidence type="ECO:0000256" key="8">
    <source>
        <dbReference type="SAM" id="MobiDB-lite"/>
    </source>
</evidence>
<feature type="transmembrane region" description="Helical" evidence="9">
    <location>
        <begin position="269"/>
        <end position="302"/>
    </location>
</feature>
<feature type="transmembrane region" description="Helical" evidence="9">
    <location>
        <begin position="349"/>
        <end position="367"/>
    </location>
</feature>
<dbReference type="PANTHER" id="PTHR33908:SF11">
    <property type="entry name" value="MEMBRANE PROTEIN"/>
    <property type="match status" value="1"/>
</dbReference>
<organism evidence="10">
    <name type="scientific">Thermogemmatispora argillosa</name>
    <dbReference type="NCBI Taxonomy" id="2045280"/>
    <lineage>
        <taxon>Bacteria</taxon>
        <taxon>Bacillati</taxon>
        <taxon>Chloroflexota</taxon>
        <taxon>Ktedonobacteria</taxon>
        <taxon>Thermogemmatisporales</taxon>
        <taxon>Thermogemmatisporaceae</taxon>
        <taxon>Thermogemmatispora</taxon>
    </lineage>
</organism>
<evidence type="ECO:0000256" key="2">
    <source>
        <dbReference type="ARBA" id="ARBA00022475"/>
    </source>
</evidence>
<evidence type="ECO:0000256" key="1">
    <source>
        <dbReference type="ARBA" id="ARBA00004651"/>
    </source>
</evidence>
<evidence type="ECO:0000313" key="10">
    <source>
        <dbReference type="EMBL" id="BBH93086.1"/>
    </source>
</evidence>
<keyword evidence="4" id="KW-0808">Transferase</keyword>
<feature type="transmembrane region" description="Helical" evidence="9">
    <location>
        <begin position="231"/>
        <end position="249"/>
    </location>
</feature>
<feature type="region of interest" description="Disordered" evidence="8">
    <location>
        <begin position="313"/>
        <end position="337"/>
    </location>
</feature>
<feature type="transmembrane region" description="Helical" evidence="9">
    <location>
        <begin position="25"/>
        <end position="45"/>
    </location>
</feature>
<keyword evidence="6 9" id="KW-1133">Transmembrane helix</keyword>
<evidence type="ECO:0000256" key="9">
    <source>
        <dbReference type="SAM" id="Phobius"/>
    </source>
</evidence>
<proteinExistence type="predicted"/>
<feature type="transmembrane region" description="Helical" evidence="9">
    <location>
        <begin position="131"/>
        <end position="151"/>
    </location>
</feature>
<dbReference type="PANTHER" id="PTHR33908">
    <property type="entry name" value="MANNOSYLTRANSFERASE YKCB-RELATED"/>
    <property type="match status" value="1"/>
</dbReference>
<feature type="transmembrane region" description="Helical" evidence="9">
    <location>
        <begin position="379"/>
        <end position="398"/>
    </location>
</feature>
<dbReference type="GO" id="GO:0009103">
    <property type="term" value="P:lipopolysaccharide biosynthetic process"/>
    <property type="evidence" value="ECO:0007669"/>
    <property type="project" value="UniProtKB-ARBA"/>
</dbReference>
<feature type="transmembrane region" description="Helical" evidence="9">
    <location>
        <begin position="106"/>
        <end position="125"/>
    </location>
</feature>
<evidence type="ECO:0000256" key="3">
    <source>
        <dbReference type="ARBA" id="ARBA00022676"/>
    </source>
</evidence>
<dbReference type="EMBL" id="AP019377">
    <property type="protein sequence ID" value="BBH93086.1"/>
    <property type="molecule type" value="Genomic_DNA"/>
</dbReference>
<evidence type="ECO:0000256" key="5">
    <source>
        <dbReference type="ARBA" id="ARBA00022692"/>
    </source>
</evidence>
<gene>
    <name evidence="10" type="ORF">KTA_12850</name>
</gene>
<feature type="compositionally biased region" description="Polar residues" evidence="8">
    <location>
        <begin position="313"/>
        <end position="329"/>
    </location>
</feature>
<dbReference type="InterPro" id="IPR050297">
    <property type="entry name" value="LipidA_mod_glycosyltrf_83"/>
</dbReference>
<dbReference type="GO" id="GO:0016763">
    <property type="term" value="F:pentosyltransferase activity"/>
    <property type="evidence" value="ECO:0007669"/>
    <property type="project" value="TreeGrafter"/>
</dbReference>
<sequence length="586" mass="65515">MNTQRVHLHIMTSLALRLKASRDRLTTWLPAMLLLVVALILYLHALGQPSLWFDEAFSVELARQPLPRLWQAIWGPEPNMELYYLLLHFWLQLTGALGLAPTEFIVRLPSAICAALSVVVTYLFGKRYLSISAGLCAALLYLLNYSTLIYAQQTRAYALQLLLLTLSWYALVACYTARRRLGGWWTLYVITTTLALYAQLFSLIIFFIQTVAIAGLWLLPTAWRERARQRWKLLASAPAAIVLLALPLVPVAKQTGKTDWLAKPHLHDLLNLLAVMLGGDHLLVTLLVLSCLPALILIPLAFSRQRHQPHQSQAAPTAETVASTSHSESSPPPAPGGQRWPHLLDHLPLLWLTGCWFILTILLSFGLSLGPARLFSARYLVVTMPAFALLSALSLSLIRPYLLQRALTLLLIALSFANALHYYPQAQIEDWRSAAMWLQRHYQANDGLVCYNTIQGCQVAFEYYFYAYPISQAHFTNDSPGNLLSWQTDSGYAAPRRTPNAALDINAVTTYARQHPRLFYIVGRVPNSQAARQVNQMINWLDQHYRLLDSITCAGFISVHLYQVTAAPGLTSSTASLSPGGTSPVR</sequence>
<feature type="transmembrane region" description="Helical" evidence="9">
    <location>
        <begin position="158"/>
        <end position="178"/>
    </location>
</feature>
<keyword evidence="7 9" id="KW-0472">Membrane</keyword>
<accession>A0A455SZU2</accession>
<dbReference type="GO" id="GO:0005886">
    <property type="term" value="C:plasma membrane"/>
    <property type="evidence" value="ECO:0007669"/>
    <property type="project" value="UniProtKB-SubCell"/>
</dbReference>
<dbReference type="AlphaFoldDB" id="A0A455SZU2"/>
<comment type="subcellular location">
    <subcellularLocation>
        <location evidence="1">Cell membrane</location>
        <topology evidence="1">Multi-pass membrane protein</topology>
    </subcellularLocation>
</comment>
<keyword evidence="2" id="KW-1003">Cell membrane</keyword>
<feature type="transmembrane region" description="Helical" evidence="9">
    <location>
        <begin position="198"/>
        <end position="219"/>
    </location>
</feature>
<reference evidence="10" key="1">
    <citation type="submission" date="2018-12" db="EMBL/GenBank/DDBJ databases">
        <title>Novel natural products biosynthetic potential of the class Ktedonobacteria.</title>
        <authorList>
            <person name="Zheng Y."/>
            <person name="Saitou A."/>
            <person name="Wang C.M."/>
            <person name="Toyoda A."/>
            <person name="Minakuchi Y."/>
            <person name="Sekiguchi Y."/>
            <person name="Ueda K."/>
            <person name="Takano H."/>
            <person name="Sakai Y."/>
            <person name="Yokota A."/>
            <person name="Yabe S."/>
        </authorList>
    </citation>
    <scope>NUCLEOTIDE SEQUENCE</scope>
    <source>
        <strain evidence="10">A3-2</strain>
    </source>
</reference>
<keyword evidence="3" id="KW-0328">Glycosyltransferase</keyword>
<evidence type="ECO:0000256" key="7">
    <source>
        <dbReference type="ARBA" id="ARBA00023136"/>
    </source>
</evidence>
<keyword evidence="5 9" id="KW-0812">Transmembrane</keyword>